<feature type="binding site" evidence="8">
    <location>
        <position position="107"/>
    </location>
    <ligand>
        <name>Zn(2+)</name>
        <dbReference type="ChEBI" id="CHEBI:29105"/>
    </ligand>
</feature>
<name>A0A1I0VM77_9CLOT</name>
<dbReference type="OrthoDB" id="8659436at2"/>
<gene>
    <name evidence="10" type="ORF">SAMN04488528_1002178</name>
</gene>
<feature type="binding site" evidence="8">
    <location>
        <position position="144"/>
    </location>
    <ligand>
        <name>Zn(2+)</name>
        <dbReference type="ChEBI" id="CHEBI:29105"/>
    </ligand>
</feature>
<dbReference type="GO" id="GO:1900376">
    <property type="term" value="P:regulation of secondary metabolite biosynthetic process"/>
    <property type="evidence" value="ECO:0007669"/>
    <property type="project" value="TreeGrafter"/>
</dbReference>
<feature type="binding site" evidence="8">
    <location>
        <position position="147"/>
    </location>
    <ligand>
        <name>Zn(2+)</name>
        <dbReference type="ChEBI" id="CHEBI:29105"/>
    </ligand>
</feature>
<keyword evidence="6" id="KW-0238">DNA-binding</keyword>
<evidence type="ECO:0000256" key="2">
    <source>
        <dbReference type="ARBA" id="ARBA00022491"/>
    </source>
</evidence>
<dbReference type="STRING" id="84698.SAMN04488528_1002178"/>
<dbReference type="PANTHER" id="PTHR33202">
    <property type="entry name" value="ZINC UPTAKE REGULATION PROTEIN"/>
    <property type="match status" value="1"/>
</dbReference>
<evidence type="ECO:0000256" key="1">
    <source>
        <dbReference type="ARBA" id="ARBA00007957"/>
    </source>
</evidence>
<dbReference type="Gene3D" id="1.10.10.10">
    <property type="entry name" value="Winged helix-like DNA-binding domain superfamily/Winged helix DNA-binding domain"/>
    <property type="match status" value="1"/>
</dbReference>
<keyword evidence="5" id="KW-0805">Transcription regulation</keyword>
<evidence type="ECO:0000256" key="9">
    <source>
        <dbReference type="PIRSR" id="PIRSR602481-2"/>
    </source>
</evidence>
<protein>
    <submittedName>
        <fullName evidence="10">Fur family transcriptional regulator, ferric uptake regulator</fullName>
    </submittedName>
</protein>
<comment type="cofactor">
    <cofactor evidence="9">
        <name>Mn(2+)</name>
        <dbReference type="ChEBI" id="CHEBI:29035"/>
    </cofactor>
    <cofactor evidence="9">
        <name>Fe(2+)</name>
        <dbReference type="ChEBI" id="CHEBI:29033"/>
    </cofactor>
    <text evidence="9">Binds 1 Mn(2+) or Fe(2+) ion per subunit.</text>
</comment>
<keyword evidence="7" id="KW-0804">Transcription</keyword>
<dbReference type="PANTHER" id="PTHR33202:SF7">
    <property type="entry name" value="FERRIC UPTAKE REGULATION PROTEIN"/>
    <property type="match status" value="1"/>
</dbReference>
<evidence type="ECO:0000256" key="7">
    <source>
        <dbReference type="ARBA" id="ARBA00023163"/>
    </source>
</evidence>
<evidence type="ECO:0000256" key="3">
    <source>
        <dbReference type="ARBA" id="ARBA00022723"/>
    </source>
</evidence>
<keyword evidence="9" id="KW-0408">Iron</keyword>
<organism evidence="10 11">
    <name type="scientific">Clostridium frigidicarnis</name>
    <dbReference type="NCBI Taxonomy" id="84698"/>
    <lineage>
        <taxon>Bacteria</taxon>
        <taxon>Bacillati</taxon>
        <taxon>Bacillota</taxon>
        <taxon>Clostridia</taxon>
        <taxon>Eubacteriales</taxon>
        <taxon>Clostridiaceae</taxon>
        <taxon>Clostridium</taxon>
    </lineage>
</organism>
<dbReference type="CDD" id="cd07153">
    <property type="entry name" value="Fur_like"/>
    <property type="match status" value="1"/>
</dbReference>
<keyword evidence="3 8" id="KW-0479">Metal-binding</keyword>
<comment type="cofactor">
    <cofactor evidence="8">
        <name>Zn(2+)</name>
        <dbReference type="ChEBI" id="CHEBI:29105"/>
    </cofactor>
    <text evidence="8">Binds 1 zinc ion per subunit.</text>
</comment>
<dbReference type="GO" id="GO:0003700">
    <property type="term" value="F:DNA-binding transcription factor activity"/>
    <property type="evidence" value="ECO:0007669"/>
    <property type="project" value="InterPro"/>
</dbReference>
<dbReference type="GO" id="GO:0008270">
    <property type="term" value="F:zinc ion binding"/>
    <property type="evidence" value="ECO:0007669"/>
    <property type="project" value="TreeGrafter"/>
</dbReference>
<dbReference type="SUPFAM" id="SSF46785">
    <property type="entry name" value="Winged helix' DNA-binding domain"/>
    <property type="match status" value="1"/>
</dbReference>
<feature type="binding site" evidence="9">
    <location>
        <position position="136"/>
    </location>
    <ligand>
        <name>Fe cation</name>
        <dbReference type="ChEBI" id="CHEBI:24875"/>
    </ligand>
</feature>
<evidence type="ECO:0000256" key="4">
    <source>
        <dbReference type="ARBA" id="ARBA00022833"/>
    </source>
</evidence>
<dbReference type="InterPro" id="IPR036390">
    <property type="entry name" value="WH_DNA-bd_sf"/>
</dbReference>
<dbReference type="Proteomes" id="UP000198619">
    <property type="component" value="Unassembled WGS sequence"/>
</dbReference>
<dbReference type="Gene3D" id="3.30.1490.190">
    <property type="match status" value="1"/>
</dbReference>
<dbReference type="RefSeq" id="WP_090038413.1">
    <property type="nucleotide sequence ID" value="NZ_FOKI01000002.1"/>
</dbReference>
<proteinExistence type="inferred from homology"/>
<dbReference type="InterPro" id="IPR002481">
    <property type="entry name" value="FUR"/>
</dbReference>
<keyword evidence="2" id="KW-0678">Repressor</keyword>
<keyword evidence="4 8" id="KW-0862">Zinc</keyword>
<evidence type="ECO:0000313" key="11">
    <source>
        <dbReference type="Proteomes" id="UP000198619"/>
    </source>
</evidence>
<sequence length="149" mass="17388">MPNLTITEMNNLKEELKKKGYKLTPQRRAIVDTIIENEGKHLTVEEIYDEVKKDCPEIGLATVYRTILLLEELQIVYKLDLNDGCSRYEMVHKDEIHRHHHLICTKCGSVIEVEGDLLENLEVKIEKQYNFKIKDHSVKFFGICQNCGE</sequence>
<evidence type="ECO:0000256" key="8">
    <source>
        <dbReference type="PIRSR" id="PIRSR602481-1"/>
    </source>
</evidence>
<reference evidence="10 11" key="1">
    <citation type="submission" date="2016-10" db="EMBL/GenBank/DDBJ databases">
        <authorList>
            <person name="de Groot N.N."/>
        </authorList>
    </citation>
    <scope>NUCLEOTIDE SEQUENCE [LARGE SCALE GENOMIC DNA]</scope>
    <source>
        <strain evidence="10 11">DSM 12271</strain>
    </source>
</reference>
<dbReference type="InterPro" id="IPR036388">
    <property type="entry name" value="WH-like_DNA-bd_sf"/>
</dbReference>
<evidence type="ECO:0000256" key="6">
    <source>
        <dbReference type="ARBA" id="ARBA00023125"/>
    </source>
</evidence>
<dbReference type="FunFam" id="1.10.10.10:FF:000051">
    <property type="entry name" value="Fur family transcriptional regulator"/>
    <property type="match status" value="1"/>
</dbReference>
<dbReference type="Pfam" id="PF01475">
    <property type="entry name" value="FUR"/>
    <property type="match status" value="1"/>
</dbReference>
<comment type="similarity">
    <text evidence="1">Belongs to the Fur family.</text>
</comment>
<keyword evidence="11" id="KW-1185">Reference proteome</keyword>
<dbReference type="EMBL" id="FOKI01000002">
    <property type="protein sequence ID" value="SFA77599.1"/>
    <property type="molecule type" value="Genomic_DNA"/>
</dbReference>
<evidence type="ECO:0000313" key="10">
    <source>
        <dbReference type="EMBL" id="SFA77599.1"/>
    </source>
</evidence>
<dbReference type="GO" id="GO:0000976">
    <property type="term" value="F:transcription cis-regulatory region binding"/>
    <property type="evidence" value="ECO:0007669"/>
    <property type="project" value="TreeGrafter"/>
</dbReference>
<feature type="binding site" evidence="8">
    <location>
        <position position="104"/>
    </location>
    <ligand>
        <name>Zn(2+)</name>
        <dbReference type="ChEBI" id="CHEBI:29105"/>
    </ligand>
</feature>
<dbReference type="GO" id="GO:0045892">
    <property type="term" value="P:negative regulation of DNA-templated transcription"/>
    <property type="evidence" value="ECO:0007669"/>
    <property type="project" value="TreeGrafter"/>
</dbReference>
<evidence type="ECO:0000256" key="5">
    <source>
        <dbReference type="ARBA" id="ARBA00023015"/>
    </source>
</evidence>
<accession>A0A1I0VM77</accession>
<dbReference type="InterPro" id="IPR043135">
    <property type="entry name" value="Fur_C"/>
</dbReference>
<feature type="binding site" evidence="9">
    <location>
        <position position="119"/>
    </location>
    <ligand>
        <name>Fe cation</name>
        <dbReference type="ChEBI" id="CHEBI:24875"/>
    </ligand>
</feature>
<dbReference type="AlphaFoldDB" id="A0A1I0VM77"/>